<organism evidence="1 2">
    <name type="scientific">Steinernema hermaphroditum</name>
    <dbReference type="NCBI Taxonomy" id="289476"/>
    <lineage>
        <taxon>Eukaryota</taxon>
        <taxon>Metazoa</taxon>
        <taxon>Ecdysozoa</taxon>
        <taxon>Nematoda</taxon>
        <taxon>Chromadorea</taxon>
        <taxon>Rhabditida</taxon>
        <taxon>Tylenchina</taxon>
        <taxon>Panagrolaimomorpha</taxon>
        <taxon>Strongyloidoidea</taxon>
        <taxon>Steinernematidae</taxon>
        <taxon>Steinernema</taxon>
    </lineage>
</organism>
<dbReference type="EMBL" id="JAUCMV010000001">
    <property type="protein sequence ID" value="KAK0426076.1"/>
    <property type="molecule type" value="Genomic_DNA"/>
</dbReference>
<name>A0AA39M911_9BILA</name>
<dbReference type="AlphaFoldDB" id="A0AA39M911"/>
<proteinExistence type="predicted"/>
<protein>
    <submittedName>
        <fullName evidence="1">Uncharacterized protein</fullName>
    </submittedName>
</protein>
<reference evidence="1" key="1">
    <citation type="submission" date="2023-06" db="EMBL/GenBank/DDBJ databases">
        <title>Genomic analysis of the entomopathogenic nematode Steinernema hermaphroditum.</title>
        <authorList>
            <person name="Schwarz E.M."/>
            <person name="Heppert J.K."/>
            <person name="Baniya A."/>
            <person name="Schwartz H.T."/>
            <person name="Tan C.-H."/>
            <person name="Antoshechkin I."/>
            <person name="Sternberg P.W."/>
            <person name="Goodrich-Blair H."/>
            <person name="Dillman A.R."/>
        </authorList>
    </citation>
    <scope>NUCLEOTIDE SEQUENCE</scope>
    <source>
        <strain evidence="1">PS9179</strain>
        <tissue evidence="1">Whole animal</tissue>
    </source>
</reference>
<evidence type="ECO:0000313" key="2">
    <source>
        <dbReference type="Proteomes" id="UP001175271"/>
    </source>
</evidence>
<dbReference type="Proteomes" id="UP001175271">
    <property type="component" value="Unassembled WGS sequence"/>
</dbReference>
<evidence type="ECO:0000313" key="1">
    <source>
        <dbReference type="EMBL" id="KAK0426076.1"/>
    </source>
</evidence>
<gene>
    <name evidence="1" type="ORF">QR680_009528</name>
</gene>
<sequence>MILCTKNDTVFTIYDMLLDKIPNEERVFKSIDTPILDPEGAAAVLDVHAEDYNVESINTAGAWRRTTASIKSYICPE</sequence>
<comment type="caution">
    <text evidence="1">The sequence shown here is derived from an EMBL/GenBank/DDBJ whole genome shotgun (WGS) entry which is preliminary data.</text>
</comment>
<accession>A0AA39M911</accession>
<keyword evidence="2" id="KW-1185">Reference proteome</keyword>